<gene>
    <name evidence="1" type="ORF">D3H34_13550</name>
</gene>
<reference evidence="1 2" key="1">
    <citation type="submission" date="2018-09" db="EMBL/GenBank/DDBJ databases">
        <title>Acidovorax cavernicola nov. sp. isolated from Gruta de las Maravillas (Aracena, Spain).</title>
        <authorList>
            <person name="Jurado V."/>
            <person name="Gutierrez-Patricio S."/>
            <person name="Gonzalez-Pimentel J.L."/>
            <person name="Miller A.Z."/>
            <person name="Laiz L."/>
            <person name="Saiz-Jimenez C."/>
        </authorList>
    </citation>
    <scope>NUCLEOTIDE SEQUENCE [LARGE SCALE GENOMIC DNA]</scope>
    <source>
        <strain evidence="1 2">1011MAR4D40.2</strain>
    </source>
</reference>
<dbReference type="AlphaFoldDB" id="A0A9X8D519"/>
<dbReference type="OrthoDB" id="8912324at2"/>
<dbReference type="Proteomes" id="UP000265619">
    <property type="component" value="Unassembled WGS sequence"/>
</dbReference>
<evidence type="ECO:0000313" key="2">
    <source>
        <dbReference type="Proteomes" id="UP000265619"/>
    </source>
</evidence>
<organism evidence="1 2">
    <name type="scientific">Acidovorax cavernicola</name>
    <dbReference type="NCBI Taxonomy" id="1675792"/>
    <lineage>
        <taxon>Bacteria</taxon>
        <taxon>Pseudomonadati</taxon>
        <taxon>Pseudomonadota</taxon>
        <taxon>Betaproteobacteria</taxon>
        <taxon>Burkholderiales</taxon>
        <taxon>Comamonadaceae</taxon>
        <taxon>Acidovorax</taxon>
    </lineage>
</organism>
<sequence>MTTAVAPTVLDATRCPLCGEANRCAMEVERETGQAQPPCWCMAADFSLAPLDTLPPALRGQACICARCAAGTPPPQD</sequence>
<evidence type="ECO:0008006" key="3">
    <source>
        <dbReference type="Google" id="ProtNLM"/>
    </source>
</evidence>
<dbReference type="InterPro" id="IPR032720">
    <property type="entry name" value="Cys_rich_CWC"/>
</dbReference>
<dbReference type="Pfam" id="PF14375">
    <property type="entry name" value="Cys_rich_CWC"/>
    <property type="match status" value="1"/>
</dbReference>
<dbReference type="RefSeq" id="WP_119554018.1">
    <property type="nucleotide sequence ID" value="NZ_QXMN01000014.1"/>
</dbReference>
<proteinExistence type="predicted"/>
<name>A0A9X8D519_9BURK</name>
<comment type="caution">
    <text evidence="1">The sequence shown here is derived from an EMBL/GenBank/DDBJ whole genome shotgun (WGS) entry which is preliminary data.</text>
</comment>
<evidence type="ECO:0000313" key="1">
    <source>
        <dbReference type="EMBL" id="RIX79877.1"/>
    </source>
</evidence>
<dbReference type="EMBL" id="QXMN01000014">
    <property type="protein sequence ID" value="RIX79877.1"/>
    <property type="molecule type" value="Genomic_DNA"/>
</dbReference>
<protein>
    <recommendedName>
        <fullName evidence="3">Cysteine-rich CWC family protein</fullName>
    </recommendedName>
</protein>
<keyword evidence="2" id="KW-1185">Reference proteome</keyword>
<accession>A0A9X8D519</accession>